<dbReference type="Pfam" id="PF00072">
    <property type="entry name" value="Response_reg"/>
    <property type="match status" value="1"/>
</dbReference>
<dbReference type="CDD" id="cd00156">
    <property type="entry name" value="REC"/>
    <property type="match status" value="1"/>
</dbReference>
<gene>
    <name evidence="4" type="ORF">C6Y14_15150</name>
</gene>
<keyword evidence="5" id="KW-1185">Reference proteome</keyword>
<evidence type="ECO:0000313" key="4">
    <source>
        <dbReference type="EMBL" id="PSM42542.1"/>
    </source>
</evidence>
<evidence type="ECO:0000256" key="1">
    <source>
        <dbReference type="ARBA" id="ARBA00022801"/>
    </source>
</evidence>
<evidence type="ECO:0000313" key="5">
    <source>
        <dbReference type="Proteomes" id="UP000240429"/>
    </source>
</evidence>
<dbReference type="OrthoDB" id="5181538at2"/>
<feature type="domain" description="Response regulatory" evidence="3">
    <location>
        <begin position="19"/>
        <end position="135"/>
    </location>
</feature>
<protein>
    <submittedName>
        <fullName evidence="4">Fused response regulator/phosphatase</fullName>
    </submittedName>
</protein>
<dbReference type="GO" id="GO:0016791">
    <property type="term" value="F:phosphatase activity"/>
    <property type="evidence" value="ECO:0007669"/>
    <property type="project" value="TreeGrafter"/>
</dbReference>
<keyword evidence="1" id="KW-0378">Hydrolase</keyword>
<comment type="caution">
    <text evidence="4">The sequence shown here is derived from an EMBL/GenBank/DDBJ whole genome shotgun (WGS) entry which is preliminary data.</text>
</comment>
<dbReference type="Pfam" id="PF07228">
    <property type="entry name" value="SpoIIE"/>
    <property type="match status" value="1"/>
</dbReference>
<dbReference type="Gene3D" id="3.40.50.2300">
    <property type="match status" value="1"/>
</dbReference>
<evidence type="ECO:0000259" key="3">
    <source>
        <dbReference type="PROSITE" id="PS50110"/>
    </source>
</evidence>
<dbReference type="InterPro" id="IPR036457">
    <property type="entry name" value="PPM-type-like_dom_sf"/>
</dbReference>
<dbReference type="InterPro" id="IPR011006">
    <property type="entry name" value="CheY-like_superfamily"/>
</dbReference>
<reference evidence="4 5" key="1">
    <citation type="submission" date="2018-03" db="EMBL/GenBank/DDBJ databases">
        <title>Streptomyces dioscori sp. nov., a novel endophytic actinobacterium isolated from bulbil of Dioscorea bulbifera L.</title>
        <authorList>
            <person name="Zhikuan W."/>
        </authorList>
    </citation>
    <scope>NUCLEOTIDE SEQUENCE [LARGE SCALE GENOMIC DNA]</scope>
    <source>
        <strain evidence="4 5">A217</strain>
    </source>
</reference>
<name>A0A2P8Q8J0_9ACTN</name>
<dbReference type="InterPro" id="IPR052016">
    <property type="entry name" value="Bact_Sigma-Reg"/>
</dbReference>
<dbReference type="Gene3D" id="3.60.40.10">
    <property type="entry name" value="PPM-type phosphatase domain"/>
    <property type="match status" value="1"/>
</dbReference>
<dbReference type="RefSeq" id="WP_107017180.1">
    <property type="nucleotide sequence ID" value="NZ_KZ679042.1"/>
</dbReference>
<sequence>MTGPTTAAPGAASDKPMYRILLIEDDPGDALLVEELLHDTGLGFELTVRTTLAEARAELAAHSIDCIFLDLHLPDVSGIDAVTAVRGFAPHTAVIVLTGLSEDRAGTDAMAAGAQDYLVKGKVEADLLQRTLRYAVYRSQTERASAAAQAAQLRAEENARLERGLLPQPILDTSTVRVTSRYLPGATMALLGGDFLDVVEGDDGLLHAVVGDVSGHGPDAAALGVCLRIAWRSLVLGGHRGDDLLHLMERILMAERGSQQLFATCTLLTLDQEAATATLHLAGHHEPLLTAPEGTWEVTAAHGIALGIFPGVHSWPSTVVPLPATGALTLYTDGLTEGHNGTKEERLGVEGLLALIGKLPAADPAAHVDLLIKETHALNAGRHSDDLAVLRLDWGSRPARP</sequence>
<keyword evidence="2" id="KW-0597">Phosphoprotein</keyword>
<dbReference type="Proteomes" id="UP000240429">
    <property type="component" value="Unassembled WGS sequence"/>
</dbReference>
<dbReference type="SMART" id="SM00448">
    <property type="entry name" value="REC"/>
    <property type="match status" value="1"/>
</dbReference>
<dbReference type="AlphaFoldDB" id="A0A2P8Q8J0"/>
<evidence type="ECO:0000256" key="2">
    <source>
        <dbReference type="PROSITE-ProRule" id="PRU00169"/>
    </source>
</evidence>
<dbReference type="InterPro" id="IPR001932">
    <property type="entry name" value="PPM-type_phosphatase-like_dom"/>
</dbReference>
<accession>A0A2P8Q8J0</accession>
<feature type="modified residue" description="4-aspartylphosphate" evidence="2">
    <location>
        <position position="70"/>
    </location>
</feature>
<dbReference type="EMBL" id="PYBJ01000008">
    <property type="protein sequence ID" value="PSM42542.1"/>
    <property type="molecule type" value="Genomic_DNA"/>
</dbReference>
<dbReference type="PROSITE" id="PS50110">
    <property type="entry name" value="RESPONSE_REGULATORY"/>
    <property type="match status" value="1"/>
</dbReference>
<dbReference type="PANTHER" id="PTHR43156">
    <property type="entry name" value="STAGE II SPORULATION PROTEIN E-RELATED"/>
    <property type="match status" value="1"/>
</dbReference>
<dbReference type="SMART" id="SM00331">
    <property type="entry name" value="PP2C_SIG"/>
    <property type="match status" value="1"/>
</dbReference>
<dbReference type="GO" id="GO:0000160">
    <property type="term" value="P:phosphorelay signal transduction system"/>
    <property type="evidence" value="ECO:0007669"/>
    <property type="project" value="InterPro"/>
</dbReference>
<organism evidence="4 5">
    <name type="scientific">Streptomyces dioscori</name>
    <dbReference type="NCBI Taxonomy" id="2109333"/>
    <lineage>
        <taxon>Bacteria</taxon>
        <taxon>Bacillati</taxon>
        <taxon>Actinomycetota</taxon>
        <taxon>Actinomycetes</taxon>
        <taxon>Kitasatosporales</taxon>
        <taxon>Streptomycetaceae</taxon>
        <taxon>Streptomyces</taxon>
        <taxon>Streptomyces aurantiacus group</taxon>
    </lineage>
</organism>
<dbReference type="SUPFAM" id="SSF52172">
    <property type="entry name" value="CheY-like"/>
    <property type="match status" value="1"/>
</dbReference>
<dbReference type="PANTHER" id="PTHR43156:SF2">
    <property type="entry name" value="STAGE II SPORULATION PROTEIN E"/>
    <property type="match status" value="1"/>
</dbReference>
<proteinExistence type="predicted"/>
<dbReference type="InterPro" id="IPR001789">
    <property type="entry name" value="Sig_transdc_resp-reg_receiver"/>
</dbReference>